<dbReference type="AlphaFoldDB" id="A0A7J0G5N6"/>
<protein>
    <submittedName>
        <fullName evidence="1">Uncharacterized protein</fullName>
    </submittedName>
</protein>
<reference evidence="1 2" key="1">
    <citation type="submission" date="2019-07" db="EMBL/GenBank/DDBJ databases">
        <title>De Novo Assembly of kiwifruit Actinidia rufa.</title>
        <authorList>
            <person name="Sugita-Konishi S."/>
            <person name="Sato K."/>
            <person name="Mori E."/>
            <person name="Abe Y."/>
            <person name="Kisaki G."/>
            <person name="Hamano K."/>
            <person name="Suezawa K."/>
            <person name="Otani M."/>
            <person name="Fukuda T."/>
            <person name="Manabe T."/>
            <person name="Gomi K."/>
            <person name="Tabuchi M."/>
            <person name="Akimitsu K."/>
            <person name="Kataoka I."/>
        </authorList>
    </citation>
    <scope>NUCLEOTIDE SEQUENCE [LARGE SCALE GENOMIC DNA]</scope>
    <source>
        <strain evidence="2">cv. Fuchu</strain>
    </source>
</reference>
<gene>
    <name evidence="1" type="ORF">Acr_18g0002700</name>
</gene>
<organism evidence="1 2">
    <name type="scientific">Actinidia rufa</name>
    <dbReference type="NCBI Taxonomy" id="165716"/>
    <lineage>
        <taxon>Eukaryota</taxon>
        <taxon>Viridiplantae</taxon>
        <taxon>Streptophyta</taxon>
        <taxon>Embryophyta</taxon>
        <taxon>Tracheophyta</taxon>
        <taxon>Spermatophyta</taxon>
        <taxon>Magnoliopsida</taxon>
        <taxon>eudicotyledons</taxon>
        <taxon>Gunneridae</taxon>
        <taxon>Pentapetalae</taxon>
        <taxon>asterids</taxon>
        <taxon>Ericales</taxon>
        <taxon>Actinidiaceae</taxon>
        <taxon>Actinidia</taxon>
    </lineage>
</organism>
<comment type="caution">
    <text evidence="1">The sequence shown here is derived from an EMBL/GenBank/DDBJ whole genome shotgun (WGS) entry which is preliminary data.</text>
</comment>
<dbReference type="Proteomes" id="UP000585474">
    <property type="component" value="Unassembled WGS sequence"/>
</dbReference>
<proteinExistence type="predicted"/>
<evidence type="ECO:0000313" key="2">
    <source>
        <dbReference type="Proteomes" id="UP000585474"/>
    </source>
</evidence>
<evidence type="ECO:0000313" key="1">
    <source>
        <dbReference type="EMBL" id="GFZ06100.1"/>
    </source>
</evidence>
<name>A0A7J0G5N6_9ERIC</name>
<keyword evidence="2" id="KW-1185">Reference proteome</keyword>
<dbReference type="EMBL" id="BJWL01000018">
    <property type="protein sequence ID" value="GFZ06100.1"/>
    <property type="molecule type" value="Genomic_DNA"/>
</dbReference>
<sequence length="188" mass="21054">MERWWVAHRVAAHKAGAEVSPSIRLGPRAGQPLRIAPGGSQWWNQTMMENTFADFFYPSSTHLSVSQHFVLPLPQWLLTTFATLSSGPFATSIQLFASLNSYTSLARGKSYPLSCSLILFNPLSFKVLRSDLEKEVVVGWQGGESRRGFLVVARWKWWSRERGVTESVFDTGGWGMDWEAMVVGTARG</sequence>
<accession>A0A7J0G5N6</accession>